<dbReference type="Pfam" id="PF04388">
    <property type="entry name" value="Hamartin"/>
    <property type="match status" value="1"/>
</dbReference>
<dbReference type="GO" id="GO:0051726">
    <property type="term" value="P:regulation of cell cycle"/>
    <property type="evidence" value="ECO:0007669"/>
    <property type="project" value="TreeGrafter"/>
</dbReference>
<feature type="region of interest" description="Disordered" evidence="2">
    <location>
        <begin position="394"/>
        <end position="416"/>
    </location>
</feature>
<feature type="compositionally biased region" description="Polar residues" evidence="2">
    <location>
        <begin position="1085"/>
        <end position="1102"/>
    </location>
</feature>
<dbReference type="PANTHER" id="PTHR15154:SF2">
    <property type="entry name" value="HAMARTIN"/>
    <property type="match status" value="1"/>
</dbReference>
<feature type="coiled-coil region" evidence="1">
    <location>
        <begin position="984"/>
        <end position="1015"/>
    </location>
</feature>
<evidence type="ECO:0000313" key="4">
    <source>
        <dbReference type="EMBL" id="CAH0394571.1"/>
    </source>
</evidence>
<feature type="region of interest" description="Disordered" evidence="2">
    <location>
        <begin position="582"/>
        <end position="601"/>
    </location>
</feature>
<protein>
    <recommendedName>
        <fullName evidence="6">Hamartin</fullName>
    </recommendedName>
</protein>
<dbReference type="AlphaFoldDB" id="A0A9P0ANJ0"/>
<evidence type="ECO:0000313" key="5">
    <source>
        <dbReference type="Proteomes" id="UP001152759"/>
    </source>
</evidence>
<proteinExistence type="predicted"/>
<dbReference type="EMBL" id="OU963869">
    <property type="protein sequence ID" value="CAH0394571.1"/>
    <property type="molecule type" value="Genomic_DNA"/>
</dbReference>
<sequence length="1102" mass="125118">MEAEVQKLLSDLESNNINVFNDAKARFHDQFNSSKDPWLAHFMVDYCLTNSQRCVEILVGVPEPHHKYLFDRLGEHIRGSSKVQALTLLGHVVKRQPSWLFKIVNHQLMKDVLKLLKVPKVETDFVSVMSALLVIIILLPMIPAYIKPHLDDVFEVFSRLASWNTVNPSKLSASHLLHLQVTLYALFHRLYGMFPCNFLYYLRQVYSSHENLPVFVHTIKPMLGTVRMHPLLVTASKDSETATARWKKMEHHDVIVECAKYALDHGERQFQEPLPYHQGMISNLSLTGRSGVSSYSSQLANMVSEEIWSPSIECSNSIASESRPTSIPHTPIAQGFVSNVTFPLQEGSSPPEAAVEATPETTPIKDLRHVPRVTPINSSVVRALNTFSTTERPRFRQAGSGTTPCHSEPSSPMKKEPSPFIFPGDSSSAFHQPIFFKKMDRMISERTQAIAETDDLQKQGFNLGSNNLVPPQSPLRVISSTWEPPDSPLTVKTQEDHEVESTFLAQAHSSSINRKECDSVLIDYVHHPGHTEPIDDLEDCASSPCSSGGLHMPSSRSLMDFQRQLQRIRYYSQSNAYPPQLSSLGVSSSTSPQDGVAFSPSNRMRKVKSWPVLEKPSFGDADVSSKSGKYKEKSDWKKKECGTVKKSMREMETQTDQMLDQQMPYEHLFVNAFPMAFDPPPPSPIRAQDNILALEPSLGFRASDTALNKEPKFSINVIQNNYIKAVLQCHDPKHNNLSGLDYNNQDLKTCRENLFLTTLQLQFERHRREVHAERNRRLLGKLRNNRALEEHNSALRDHVALLEKEVENIKKKLDTNREDHEVQKSRLQSSVSYWQEQVDKLQQSNNDLTSRCNNLEQDLIQKREKTAAENKELLSVKARLLDAKNELQTALIAASAGKELKKELESLQKEMMIAGEIATNYRDSAQQLANIRNEANHAKFAQEAFHHQVANLKQVVDTQGSTIEASKSRITELENILSKKDTIIQEQKELIERIKEQYHSQLQAVEDKYNALKAINLKQQEHTLEVHNRLDMAEELNKQRNKKLSLDEDLIPRLISPKSSFRQFHSDGPLPNLSQLVEPDEDPTQRPTPLDSQPSSSMHHFS</sequence>
<accession>A0A9P0ANJ0</accession>
<keyword evidence="3" id="KW-0472">Membrane</keyword>
<dbReference type="GO" id="GO:0032007">
    <property type="term" value="P:negative regulation of TOR signaling"/>
    <property type="evidence" value="ECO:0007669"/>
    <property type="project" value="TreeGrafter"/>
</dbReference>
<feature type="coiled-coil region" evidence="1">
    <location>
        <begin position="785"/>
        <end position="872"/>
    </location>
</feature>
<feature type="compositionally biased region" description="Low complexity" evidence="2">
    <location>
        <begin position="582"/>
        <end position="591"/>
    </location>
</feature>
<dbReference type="PANTHER" id="PTHR15154">
    <property type="entry name" value="HAMARTIN"/>
    <property type="match status" value="1"/>
</dbReference>
<evidence type="ECO:0008006" key="6">
    <source>
        <dbReference type="Google" id="ProtNLM"/>
    </source>
</evidence>
<dbReference type="GO" id="GO:0008285">
    <property type="term" value="P:negative regulation of cell population proliferation"/>
    <property type="evidence" value="ECO:0007669"/>
    <property type="project" value="TreeGrafter"/>
</dbReference>
<keyword evidence="1" id="KW-0175">Coiled coil</keyword>
<dbReference type="InterPro" id="IPR007483">
    <property type="entry name" value="Hamartin"/>
</dbReference>
<reference evidence="4" key="1">
    <citation type="submission" date="2021-12" db="EMBL/GenBank/DDBJ databases">
        <authorList>
            <person name="King R."/>
        </authorList>
    </citation>
    <scope>NUCLEOTIDE SEQUENCE</scope>
</reference>
<name>A0A9P0ANJ0_BEMTA</name>
<evidence type="ECO:0000256" key="2">
    <source>
        <dbReference type="SAM" id="MobiDB-lite"/>
    </source>
</evidence>
<feature type="region of interest" description="Disordered" evidence="2">
    <location>
        <begin position="1060"/>
        <end position="1102"/>
    </location>
</feature>
<dbReference type="GO" id="GO:0033596">
    <property type="term" value="C:TSC1-TSC2 complex"/>
    <property type="evidence" value="ECO:0007669"/>
    <property type="project" value="TreeGrafter"/>
</dbReference>
<organism evidence="4 5">
    <name type="scientific">Bemisia tabaci</name>
    <name type="common">Sweetpotato whitefly</name>
    <name type="synonym">Aleurodes tabaci</name>
    <dbReference type="NCBI Taxonomy" id="7038"/>
    <lineage>
        <taxon>Eukaryota</taxon>
        <taxon>Metazoa</taxon>
        <taxon>Ecdysozoa</taxon>
        <taxon>Arthropoda</taxon>
        <taxon>Hexapoda</taxon>
        <taxon>Insecta</taxon>
        <taxon>Pterygota</taxon>
        <taxon>Neoptera</taxon>
        <taxon>Paraneoptera</taxon>
        <taxon>Hemiptera</taxon>
        <taxon>Sternorrhyncha</taxon>
        <taxon>Aleyrodoidea</taxon>
        <taxon>Aleyrodidae</taxon>
        <taxon>Aleyrodinae</taxon>
        <taxon>Bemisia</taxon>
    </lineage>
</organism>
<keyword evidence="3" id="KW-0812">Transmembrane</keyword>
<feature type="transmembrane region" description="Helical" evidence="3">
    <location>
        <begin position="125"/>
        <end position="146"/>
    </location>
</feature>
<keyword evidence="3" id="KW-1133">Transmembrane helix</keyword>
<dbReference type="KEGG" id="btab:109032568"/>
<gene>
    <name evidence="4" type="ORF">BEMITA_LOCUS12853</name>
</gene>
<keyword evidence="5" id="KW-1185">Reference proteome</keyword>
<dbReference type="Proteomes" id="UP001152759">
    <property type="component" value="Chromosome 8"/>
</dbReference>
<evidence type="ECO:0000256" key="3">
    <source>
        <dbReference type="SAM" id="Phobius"/>
    </source>
</evidence>
<evidence type="ECO:0000256" key="1">
    <source>
        <dbReference type="SAM" id="Coils"/>
    </source>
</evidence>